<proteinExistence type="predicted"/>
<dbReference type="PROSITE" id="PS50238">
    <property type="entry name" value="RHOGAP"/>
    <property type="match status" value="1"/>
</dbReference>
<dbReference type="SUPFAM" id="SSF48350">
    <property type="entry name" value="GTPase activation domain, GAP"/>
    <property type="match status" value="1"/>
</dbReference>
<dbReference type="Gene3D" id="1.10.555.10">
    <property type="entry name" value="Rho GTPase activation protein"/>
    <property type="match status" value="1"/>
</dbReference>
<feature type="compositionally biased region" description="Polar residues" evidence="2">
    <location>
        <begin position="45"/>
        <end position="58"/>
    </location>
</feature>
<dbReference type="GO" id="GO:0005737">
    <property type="term" value="C:cytoplasm"/>
    <property type="evidence" value="ECO:0007669"/>
    <property type="project" value="TreeGrafter"/>
</dbReference>
<dbReference type="InterPro" id="IPR008936">
    <property type="entry name" value="Rho_GTPase_activation_prot"/>
</dbReference>
<evidence type="ECO:0000313" key="4">
    <source>
        <dbReference type="EMBL" id="KAF2075120.1"/>
    </source>
</evidence>
<evidence type="ECO:0000313" key="5">
    <source>
        <dbReference type="Proteomes" id="UP000695562"/>
    </source>
</evidence>
<reference evidence="4" key="1">
    <citation type="submission" date="2020-01" db="EMBL/GenBank/DDBJ databases">
        <title>Development of genomics and gene disruption for Polysphondylium violaceum indicates a role for the polyketide synthase stlB in stalk morphogenesis.</title>
        <authorList>
            <person name="Narita B."/>
            <person name="Kawabe Y."/>
            <person name="Kin K."/>
            <person name="Saito T."/>
            <person name="Gibbs R."/>
            <person name="Kuspa A."/>
            <person name="Muzny D."/>
            <person name="Queller D."/>
            <person name="Richards S."/>
            <person name="Strassman J."/>
            <person name="Sucgang R."/>
            <person name="Worley K."/>
            <person name="Schaap P."/>
        </authorList>
    </citation>
    <scope>NUCLEOTIDE SEQUENCE</scope>
    <source>
        <strain evidence="4">QSvi11</strain>
    </source>
</reference>
<accession>A0A8J4V043</accession>
<evidence type="ECO:0000256" key="2">
    <source>
        <dbReference type="SAM" id="MobiDB-lite"/>
    </source>
</evidence>
<evidence type="ECO:0000259" key="3">
    <source>
        <dbReference type="PROSITE" id="PS50238"/>
    </source>
</evidence>
<feature type="region of interest" description="Disordered" evidence="2">
    <location>
        <begin position="1"/>
        <end position="63"/>
    </location>
</feature>
<dbReference type="PANTHER" id="PTHR45876">
    <property type="entry name" value="FI04035P"/>
    <property type="match status" value="1"/>
</dbReference>
<gene>
    <name evidence="4" type="ORF">CYY_003555</name>
</gene>
<dbReference type="InterPro" id="IPR000198">
    <property type="entry name" value="RhoGAP_dom"/>
</dbReference>
<feature type="region of interest" description="Disordered" evidence="2">
    <location>
        <begin position="334"/>
        <end position="390"/>
    </location>
</feature>
<dbReference type="OrthoDB" id="79452at2759"/>
<dbReference type="Pfam" id="PF00620">
    <property type="entry name" value="RhoGAP"/>
    <property type="match status" value="1"/>
</dbReference>
<sequence>MSSFYKKPEKFEISTPTSFQHVAGSNKPPPLQSPPTLNKIPTPPVNNLSTPVSPKSNQLNNSTSGTVVVTGQLQTTGGVISGGSSSSSSSSSSSQNAKKGTKSAIVSSKLRRWFKQRPTRNSLYEKHILNAPYASSTLSSANIFRVIQILRKSNAIETEGLFRVNGNAEKLLHGNINTAGAGNGSNNNNNNNVNNHNIDSITGHHDLAGLLKLYLRESKFPLLPLELFESGIVPIKIDDIKDFIVTKLPTENLHVLSYLLEYLEEVANNSHINKMNPIALGVCFAPNIIRSVSNSNNPQFQVQMTNIQNHCNFITSLIENRKYIFNQSEIPDLNNFELPPAPDQDDLNDDNYLPPPPDHGENIDDEDYDQEHQHQTNESHSTGNQDPATPISPLYDEFINLLTDDSLGASQKSIIINRMTSLFSTDSDNFKQFLREMGVDGIISLLEYILTLDDQQP</sequence>
<name>A0A8J4V043_9MYCE</name>
<protein>
    <recommendedName>
        <fullName evidence="3">Rho-GAP domain-containing protein</fullName>
    </recommendedName>
</protein>
<dbReference type="CDD" id="cd00159">
    <property type="entry name" value="RhoGAP"/>
    <property type="match status" value="1"/>
</dbReference>
<feature type="domain" description="Rho-GAP" evidence="3">
    <location>
        <begin position="121"/>
        <end position="325"/>
    </location>
</feature>
<comment type="caution">
    <text evidence="4">The sequence shown here is derived from an EMBL/GenBank/DDBJ whole genome shotgun (WGS) entry which is preliminary data.</text>
</comment>
<dbReference type="GO" id="GO:0005096">
    <property type="term" value="F:GTPase activator activity"/>
    <property type="evidence" value="ECO:0007669"/>
    <property type="project" value="UniProtKB-KW"/>
</dbReference>
<dbReference type="PANTHER" id="PTHR45876:SF2">
    <property type="entry name" value="RHO GTPASE-ACTIVATING PROTEIN GACD"/>
    <property type="match status" value="1"/>
</dbReference>
<dbReference type="AlphaFoldDB" id="A0A8J4V043"/>
<evidence type="ECO:0000256" key="1">
    <source>
        <dbReference type="ARBA" id="ARBA00022468"/>
    </source>
</evidence>
<feature type="region of interest" description="Disordered" evidence="2">
    <location>
        <begin position="78"/>
        <end position="103"/>
    </location>
</feature>
<keyword evidence="5" id="KW-1185">Reference proteome</keyword>
<feature type="compositionally biased region" description="Low complexity" evidence="2">
    <location>
        <begin position="78"/>
        <end position="94"/>
    </location>
</feature>
<dbReference type="EMBL" id="AJWJ01000113">
    <property type="protein sequence ID" value="KAF2075120.1"/>
    <property type="molecule type" value="Genomic_DNA"/>
</dbReference>
<dbReference type="Proteomes" id="UP000695562">
    <property type="component" value="Unassembled WGS sequence"/>
</dbReference>
<dbReference type="GO" id="GO:0007165">
    <property type="term" value="P:signal transduction"/>
    <property type="evidence" value="ECO:0007669"/>
    <property type="project" value="InterPro"/>
</dbReference>
<organism evidence="4 5">
    <name type="scientific">Polysphondylium violaceum</name>
    <dbReference type="NCBI Taxonomy" id="133409"/>
    <lineage>
        <taxon>Eukaryota</taxon>
        <taxon>Amoebozoa</taxon>
        <taxon>Evosea</taxon>
        <taxon>Eumycetozoa</taxon>
        <taxon>Dictyostelia</taxon>
        <taxon>Dictyosteliales</taxon>
        <taxon>Dictyosteliaceae</taxon>
        <taxon>Polysphondylium</taxon>
    </lineage>
</organism>
<keyword evidence="1" id="KW-0343">GTPase activation</keyword>
<feature type="compositionally biased region" description="Basic and acidic residues" evidence="2">
    <location>
        <begin position="1"/>
        <end position="12"/>
    </location>
</feature>
<feature type="compositionally biased region" description="Polar residues" evidence="2">
    <location>
        <begin position="378"/>
        <end position="387"/>
    </location>
</feature>
<dbReference type="SMART" id="SM00324">
    <property type="entry name" value="RhoGAP"/>
    <property type="match status" value="1"/>
</dbReference>